<dbReference type="Proteomes" id="UP000199382">
    <property type="component" value="Unassembled WGS sequence"/>
</dbReference>
<reference evidence="2 3" key="1">
    <citation type="submission" date="2016-10" db="EMBL/GenBank/DDBJ databases">
        <authorList>
            <person name="de Groot N.N."/>
        </authorList>
    </citation>
    <scope>NUCLEOTIDE SEQUENCE [LARGE SCALE GENOMIC DNA]</scope>
    <source>
        <strain evidence="2 3">DSM 25294</strain>
    </source>
</reference>
<gene>
    <name evidence="2" type="ORF">SAMN04488026_10267</name>
</gene>
<evidence type="ECO:0000313" key="3">
    <source>
        <dbReference type="Proteomes" id="UP000199382"/>
    </source>
</evidence>
<keyword evidence="1" id="KW-1133">Transmembrane helix</keyword>
<evidence type="ECO:0000256" key="1">
    <source>
        <dbReference type="SAM" id="Phobius"/>
    </source>
</evidence>
<dbReference type="EMBL" id="FNEK01000026">
    <property type="protein sequence ID" value="SDJ88130.1"/>
    <property type="molecule type" value="Genomic_DNA"/>
</dbReference>
<accession>A0A1G8XEC4</accession>
<keyword evidence="1" id="KW-0812">Transmembrane</keyword>
<proteinExistence type="predicted"/>
<dbReference type="AlphaFoldDB" id="A0A1G8XEC4"/>
<feature type="transmembrane region" description="Helical" evidence="1">
    <location>
        <begin position="82"/>
        <end position="104"/>
    </location>
</feature>
<feature type="transmembrane region" description="Helical" evidence="1">
    <location>
        <begin position="49"/>
        <end position="70"/>
    </location>
</feature>
<evidence type="ECO:0000313" key="2">
    <source>
        <dbReference type="EMBL" id="SDJ88130.1"/>
    </source>
</evidence>
<dbReference type="OrthoDB" id="7877314at2"/>
<name>A0A1G8XEC4_9RHOB</name>
<protein>
    <submittedName>
        <fullName evidence="2">Uncharacterized protein</fullName>
    </submittedName>
</protein>
<organism evidence="2 3">
    <name type="scientific">Aliiruegeria lutimaris</name>
    <dbReference type="NCBI Taxonomy" id="571298"/>
    <lineage>
        <taxon>Bacteria</taxon>
        <taxon>Pseudomonadati</taxon>
        <taxon>Pseudomonadota</taxon>
        <taxon>Alphaproteobacteria</taxon>
        <taxon>Rhodobacterales</taxon>
        <taxon>Roseobacteraceae</taxon>
        <taxon>Aliiruegeria</taxon>
    </lineage>
</organism>
<sequence>MNRATSRIWFRRTGSVILVFWAIAFFGSFVVFAITPSTDMGFTTGVNRVLAFLGWQAAAGTFALVGWVVRASLRPGSTLRKMLLLPVGLLGVLVAGVAALVFWASSQAPVELQATLAPTEPPTEQTAALE</sequence>
<dbReference type="RefSeq" id="WP_139188390.1">
    <property type="nucleotide sequence ID" value="NZ_FNEK01000026.1"/>
</dbReference>
<keyword evidence="3" id="KW-1185">Reference proteome</keyword>
<keyword evidence="1" id="KW-0472">Membrane</keyword>
<dbReference type="STRING" id="571298.SAMN04488026_10267"/>